<organism evidence="2 3">
    <name type="scientific">Streptomyces minutiscleroticus</name>
    <dbReference type="NCBI Taxonomy" id="68238"/>
    <lineage>
        <taxon>Bacteria</taxon>
        <taxon>Bacillati</taxon>
        <taxon>Actinomycetota</taxon>
        <taxon>Actinomycetes</taxon>
        <taxon>Kitasatosporales</taxon>
        <taxon>Streptomycetaceae</taxon>
        <taxon>Streptomyces</taxon>
    </lineage>
</organism>
<proteinExistence type="predicted"/>
<evidence type="ECO:0000256" key="1">
    <source>
        <dbReference type="SAM" id="MobiDB-lite"/>
    </source>
</evidence>
<dbReference type="EMBL" id="BMVU01000037">
    <property type="protein sequence ID" value="GGX97085.1"/>
    <property type="molecule type" value="Genomic_DNA"/>
</dbReference>
<evidence type="ECO:0000313" key="2">
    <source>
        <dbReference type="EMBL" id="GGX97085.1"/>
    </source>
</evidence>
<gene>
    <name evidence="2" type="ORF">GCM10010358_58630</name>
</gene>
<evidence type="ECO:0000313" key="3">
    <source>
        <dbReference type="Proteomes" id="UP000619244"/>
    </source>
</evidence>
<accession>A0A918NUY8</accession>
<dbReference type="Proteomes" id="UP000619244">
    <property type="component" value="Unassembled WGS sequence"/>
</dbReference>
<comment type="caution">
    <text evidence="2">The sequence shown here is derived from an EMBL/GenBank/DDBJ whole genome shotgun (WGS) entry which is preliminary data.</text>
</comment>
<reference evidence="2" key="2">
    <citation type="submission" date="2020-09" db="EMBL/GenBank/DDBJ databases">
        <authorList>
            <person name="Sun Q."/>
            <person name="Ohkuma M."/>
        </authorList>
    </citation>
    <scope>NUCLEOTIDE SEQUENCE</scope>
    <source>
        <strain evidence="2">JCM 4790</strain>
    </source>
</reference>
<feature type="compositionally biased region" description="Low complexity" evidence="1">
    <location>
        <begin position="39"/>
        <end position="50"/>
    </location>
</feature>
<protein>
    <submittedName>
        <fullName evidence="2">Uncharacterized protein</fullName>
    </submittedName>
</protein>
<feature type="region of interest" description="Disordered" evidence="1">
    <location>
        <begin position="1"/>
        <end position="50"/>
    </location>
</feature>
<name>A0A918NUY8_9ACTN</name>
<sequence length="50" mass="4771">MQGASTADGGNVAQYTDWGGADQQGRMVKLSSGGGGCGSAPAPTSGTHTS</sequence>
<dbReference type="AlphaFoldDB" id="A0A918NUY8"/>
<dbReference type="RefSeq" id="WP_373308854.1">
    <property type="nucleotide sequence ID" value="NZ_BMVU01000037.1"/>
</dbReference>
<keyword evidence="3" id="KW-1185">Reference proteome</keyword>
<reference evidence="2" key="1">
    <citation type="journal article" date="2014" name="Int. J. Syst. Evol. Microbiol.">
        <title>Complete genome sequence of Corynebacterium casei LMG S-19264T (=DSM 44701T), isolated from a smear-ripened cheese.</title>
        <authorList>
            <consortium name="US DOE Joint Genome Institute (JGI-PGF)"/>
            <person name="Walter F."/>
            <person name="Albersmeier A."/>
            <person name="Kalinowski J."/>
            <person name="Ruckert C."/>
        </authorList>
    </citation>
    <scope>NUCLEOTIDE SEQUENCE</scope>
    <source>
        <strain evidence="2">JCM 4790</strain>
    </source>
</reference>